<accession>X0RTA5</accession>
<name>X0RTA5_9ZZZZ</name>
<dbReference type="EMBL" id="BARS01005352">
    <property type="protein sequence ID" value="GAF72079.1"/>
    <property type="molecule type" value="Genomic_DNA"/>
</dbReference>
<reference evidence="1" key="1">
    <citation type="journal article" date="2014" name="Front. Microbiol.">
        <title>High frequency of phylogenetically diverse reductive dehalogenase-homologous genes in deep subseafloor sedimentary metagenomes.</title>
        <authorList>
            <person name="Kawai M."/>
            <person name="Futagami T."/>
            <person name="Toyoda A."/>
            <person name="Takaki Y."/>
            <person name="Nishi S."/>
            <person name="Hori S."/>
            <person name="Arai W."/>
            <person name="Tsubouchi T."/>
            <person name="Morono Y."/>
            <person name="Uchiyama I."/>
            <person name="Ito T."/>
            <person name="Fujiyama A."/>
            <person name="Inagaki F."/>
            <person name="Takami H."/>
        </authorList>
    </citation>
    <scope>NUCLEOTIDE SEQUENCE</scope>
    <source>
        <strain evidence="1">Expedition CK06-06</strain>
    </source>
</reference>
<feature type="non-terminal residue" evidence="1">
    <location>
        <position position="165"/>
    </location>
</feature>
<gene>
    <name evidence="1" type="ORF">S01H1_10491</name>
</gene>
<comment type="caution">
    <text evidence="1">The sequence shown here is derived from an EMBL/GenBank/DDBJ whole genome shotgun (WGS) entry which is preliminary data.</text>
</comment>
<evidence type="ECO:0000313" key="1">
    <source>
        <dbReference type="EMBL" id="GAF72079.1"/>
    </source>
</evidence>
<dbReference type="AlphaFoldDB" id="X0RTA5"/>
<organism evidence="1">
    <name type="scientific">marine sediment metagenome</name>
    <dbReference type="NCBI Taxonomy" id="412755"/>
    <lineage>
        <taxon>unclassified sequences</taxon>
        <taxon>metagenomes</taxon>
        <taxon>ecological metagenomes</taxon>
    </lineage>
</organism>
<protein>
    <submittedName>
        <fullName evidence="1">Uncharacterized protein</fullName>
    </submittedName>
</protein>
<sequence>MRILEDQEGYVPSVYELLMKDDLVSMFQPSIDTGEFTYNMEDGKIWRTINLSGELESAGPINRPWCYTHTPKDQPCIWYRSIEKLFGFIPSKCLNCWKVVVRPQSIVELFDLCDLQHEMAAEDDSCHCKCGIEKRDYVFGNYGGYFYNPSLEKGLDRRDEVREKC</sequence>
<proteinExistence type="predicted"/>